<sequence>MLTDSVLLVAVNGIQALDLPTGNGWSYKATTSQKKIGQMIAANVTGILLGVLSGTVMYQTSPDEVTEMVSNMLIDEGNSIVLASRDMISRVGNSGEILWSTPLPEKFTSKSSLFLKDSAVYMINRGYAFYNGGFSMVGDPYLAAFNINDGSRRYLTMIPEKKEFIRNFQVINDMLFLVFENRIATYSLTDGSLLTEKIVGLEKGEQLDAFVESGIYVLQGDSTFMDMAAAYPEQNLIMTSGNRVISLTDSLETLITYDKKDVFEKTIDNGTYTLLTNDEKEFIVCDFSGKPMMKFQASPNMFMTNNKLYAFDKELFWELDLDTYAR</sequence>
<name>A0A644ZB88_9ZZZZ</name>
<dbReference type="SUPFAM" id="SSF50998">
    <property type="entry name" value="Quinoprotein alcohol dehydrogenase-like"/>
    <property type="match status" value="1"/>
</dbReference>
<proteinExistence type="predicted"/>
<evidence type="ECO:0000313" key="1">
    <source>
        <dbReference type="EMBL" id="MPM37979.1"/>
    </source>
</evidence>
<accession>A0A644ZB88</accession>
<gene>
    <name evidence="1" type="ORF">SDC9_84602</name>
</gene>
<reference evidence="1" key="1">
    <citation type="submission" date="2019-08" db="EMBL/GenBank/DDBJ databases">
        <authorList>
            <person name="Kucharzyk K."/>
            <person name="Murdoch R.W."/>
            <person name="Higgins S."/>
            <person name="Loffler F."/>
        </authorList>
    </citation>
    <scope>NUCLEOTIDE SEQUENCE</scope>
</reference>
<protein>
    <recommendedName>
        <fullName evidence="2">Outer membrane protein assembly factor BamB</fullName>
    </recommendedName>
</protein>
<dbReference type="AlphaFoldDB" id="A0A644ZB88"/>
<comment type="caution">
    <text evidence="1">The sequence shown here is derived from an EMBL/GenBank/DDBJ whole genome shotgun (WGS) entry which is preliminary data.</text>
</comment>
<evidence type="ECO:0008006" key="2">
    <source>
        <dbReference type="Google" id="ProtNLM"/>
    </source>
</evidence>
<dbReference type="EMBL" id="VSSQ01008130">
    <property type="protein sequence ID" value="MPM37979.1"/>
    <property type="molecule type" value="Genomic_DNA"/>
</dbReference>
<dbReference type="InterPro" id="IPR011047">
    <property type="entry name" value="Quinoprotein_ADH-like_sf"/>
</dbReference>
<organism evidence="1">
    <name type="scientific">bioreactor metagenome</name>
    <dbReference type="NCBI Taxonomy" id="1076179"/>
    <lineage>
        <taxon>unclassified sequences</taxon>
        <taxon>metagenomes</taxon>
        <taxon>ecological metagenomes</taxon>
    </lineage>
</organism>